<dbReference type="Pfam" id="PF00646">
    <property type="entry name" value="F-box"/>
    <property type="match status" value="1"/>
</dbReference>
<dbReference type="InterPro" id="IPR001810">
    <property type="entry name" value="F-box_dom"/>
</dbReference>
<dbReference type="SUPFAM" id="SSF81383">
    <property type="entry name" value="F-box domain"/>
    <property type="match status" value="1"/>
</dbReference>
<proteinExistence type="predicted"/>
<dbReference type="Gramene" id="Mp4g23250.1">
    <property type="protein sequence ID" value="Mp4g23250.1.cds1"/>
    <property type="gene ID" value="Mp4g23250"/>
</dbReference>
<dbReference type="OrthoDB" id="1094399at2759"/>
<gene>
    <name evidence="2" type="ORF">MARPO_0020s0089</name>
</gene>
<feature type="domain" description="F-box" evidence="1">
    <location>
        <begin position="26"/>
        <end position="58"/>
    </location>
</feature>
<reference evidence="3" key="1">
    <citation type="journal article" date="2017" name="Cell">
        <title>Insights into land plant evolution garnered from the Marchantia polymorpha genome.</title>
        <authorList>
            <person name="Bowman J.L."/>
            <person name="Kohchi T."/>
            <person name="Yamato K.T."/>
            <person name="Jenkins J."/>
            <person name="Shu S."/>
            <person name="Ishizaki K."/>
            <person name="Yamaoka S."/>
            <person name="Nishihama R."/>
            <person name="Nakamura Y."/>
            <person name="Berger F."/>
            <person name="Adam C."/>
            <person name="Aki S.S."/>
            <person name="Althoff F."/>
            <person name="Araki T."/>
            <person name="Arteaga-Vazquez M.A."/>
            <person name="Balasubrmanian S."/>
            <person name="Barry K."/>
            <person name="Bauer D."/>
            <person name="Boehm C.R."/>
            <person name="Briginshaw L."/>
            <person name="Caballero-Perez J."/>
            <person name="Catarino B."/>
            <person name="Chen F."/>
            <person name="Chiyoda S."/>
            <person name="Chovatia M."/>
            <person name="Davies K.M."/>
            <person name="Delmans M."/>
            <person name="Demura T."/>
            <person name="Dierschke T."/>
            <person name="Dolan L."/>
            <person name="Dorantes-Acosta A.E."/>
            <person name="Eklund D.M."/>
            <person name="Florent S.N."/>
            <person name="Flores-Sandoval E."/>
            <person name="Fujiyama A."/>
            <person name="Fukuzawa H."/>
            <person name="Galik B."/>
            <person name="Grimanelli D."/>
            <person name="Grimwood J."/>
            <person name="Grossniklaus U."/>
            <person name="Hamada T."/>
            <person name="Haseloff J."/>
            <person name="Hetherington A.J."/>
            <person name="Higo A."/>
            <person name="Hirakawa Y."/>
            <person name="Hundley H.N."/>
            <person name="Ikeda Y."/>
            <person name="Inoue K."/>
            <person name="Inoue S.I."/>
            <person name="Ishida S."/>
            <person name="Jia Q."/>
            <person name="Kakita M."/>
            <person name="Kanazawa T."/>
            <person name="Kawai Y."/>
            <person name="Kawashima T."/>
            <person name="Kennedy M."/>
            <person name="Kinose K."/>
            <person name="Kinoshita T."/>
            <person name="Kohara Y."/>
            <person name="Koide E."/>
            <person name="Komatsu K."/>
            <person name="Kopischke S."/>
            <person name="Kubo M."/>
            <person name="Kyozuka J."/>
            <person name="Lagercrantz U."/>
            <person name="Lin S.S."/>
            <person name="Lindquist E."/>
            <person name="Lipzen A.M."/>
            <person name="Lu C.W."/>
            <person name="De Luna E."/>
            <person name="Martienssen R.A."/>
            <person name="Minamino N."/>
            <person name="Mizutani M."/>
            <person name="Mizutani M."/>
            <person name="Mochizuki N."/>
            <person name="Monte I."/>
            <person name="Mosher R."/>
            <person name="Nagasaki H."/>
            <person name="Nakagami H."/>
            <person name="Naramoto S."/>
            <person name="Nishitani K."/>
            <person name="Ohtani M."/>
            <person name="Okamoto T."/>
            <person name="Okumura M."/>
            <person name="Phillips J."/>
            <person name="Pollak B."/>
            <person name="Reinders A."/>
            <person name="Rovekamp M."/>
            <person name="Sano R."/>
            <person name="Sawa S."/>
            <person name="Schmid M.W."/>
            <person name="Shirakawa M."/>
            <person name="Solano R."/>
            <person name="Spunde A."/>
            <person name="Suetsugu N."/>
            <person name="Sugano S."/>
            <person name="Sugiyama A."/>
            <person name="Sun R."/>
            <person name="Suzuki Y."/>
            <person name="Takenaka M."/>
            <person name="Takezawa D."/>
            <person name="Tomogane H."/>
            <person name="Tsuzuki M."/>
            <person name="Ueda T."/>
            <person name="Umeda M."/>
            <person name="Ward J.M."/>
            <person name="Watanabe Y."/>
            <person name="Yazaki K."/>
            <person name="Yokoyama R."/>
            <person name="Yoshitake Y."/>
            <person name="Yotsui I."/>
            <person name="Zachgo S."/>
            <person name="Schmutz J."/>
        </authorList>
    </citation>
    <scope>NUCLEOTIDE SEQUENCE [LARGE SCALE GENOMIC DNA]</scope>
    <source>
        <strain evidence="3">Tak-1</strain>
    </source>
</reference>
<evidence type="ECO:0000313" key="3">
    <source>
        <dbReference type="Proteomes" id="UP000244005"/>
    </source>
</evidence>
<name>A0A2R6XE96_MARPO</name>
<protein>
    <recommendedName>
        <fullName evidence="1">F-box domain-containing protein</fullName>
    </recommendedName>
</protein>
<keyword evidence="3" id="KW-1185">Reference proteome</keyword>
<evidence type="ECO:0000313" key="2">
    <source>
        <dbReference type="EMBL" id="PTQ44432.1"/>
    </source>
</evidence>
<sequence>MACKSREEEEMAEVEIWSQLDVDGRLLGMILARLPVPKLLQFRTVCKDWKCLIDSSYFSEIRRQVPSCVKINFLVLELRYPHGYFNQFDRLPLCPQYCAVNINCTNLRMYDPVLDTWYRGPSSFLTPTGHKLYLQSHHKDCQLLYVVLENGREGSGLLVCRPTSGSISERSLNSDRLIAMPRLSGLLSLVVYEETSSFRLISVALHCSEIACPCKETLYFHTEILDSESNEWKAGPCINTNLKVKPAEQLIAIPTVIGHCVYYFLGCRRLEERIYSPDSPAEIEDLDCSAVWNEFHISFDWKKSSWTKVAGNLPHGLSTHFGVITFERNGSIVLADLTRTDDSAWKESLGLKLRLNSWNPSVNPDSVTWTEIPVSVLPKDEDFQELFSDQRRISYVGCWSGHEDHLIFFSGFLWSHRALVYNITSKEWTLSEFGPKTSTSIERFLPLPVEIR</sequence>
<dbReference type="Proteomes" id="UP000244005">
    <property type="component" value="Unassembled WGS sequence"/>
</dbReference>
<dbReference type="InterPro" id="IPR050796">
    <property type="entry name" value="SCF_F-box_component"/>
</dbReference>
<dbReference type="PANTHER" id="PTHR31672:SF2">
    <property type="entry name" value="F-BOX DOMAIN-CONTAINING PROTEIN"/>
    <property type="match status" value="1"/>
</dbReference>
<dbReference type="EMBL" id="KZ772692">
    <property type="protein sequence ID" value="PTQ44432.1"/>
    <property type="molecule type" value="Genomic_DNA"/>
</dbReference>
<accession>A0A2R6XE96</accession>
<dbReference type="Gene3D" id="1.20.1280.50">
    <property type="match status" value="1"/>
</dbReference>
<dbReference type="InterPro" id="IPR036047">
    <property type="entry name" value="F-box-like_dom_sf"/>
</dbReference>
<dbReference type="InterPro" id="IPR015915">
    <property type="entry name" value="Kelch-typ_b-propeller"/>
</dbReference>
<evidence type="ECO:0000259" key="1">
    <source>
        <dbReference type="Pfam" id="PF00646"/>
    </source>
</evidence>
<dbReference type="PANTHER" id="PTHR31672">
    <property type="entry name" value="BNACNNG10540D PROTEIN"/>
    <property type="match status" value="1"/>
</dbReference>
<dbReference type="Gene3D" id="2.120.10.80">
    <property type="entry name" value="Kelch-type beta propeller"/>
    <property type="match status" value="1"/>
</dbReference>
<dbReference type="AlphaFoldDB" id="A0A2R6XE96"/>
<organism evidence="2 3">
    <name type="scientific">Marchantia polymorpha</name>
    <name type="common">Common liverwort</name>
    <name type="synonym">Marchantia aquatica</name>
    <dbReference type="NCBI Taxonomy" id="3197"/>
    <lineage>
        <taxon>Eukaryota</taxon>
        <taxon>Viridiplantae</taxon>
        <taxon>Streptophyta</taxon>
        <taxon>Embryophyta</taxon>
        <taxon>Marchantiophyta</taxon>
        <taxon>Marchantiopsida</taxon>
        <taxon>Marchantiidae</taxon>
        <taxon>Marchantiales</taxon>
        <taxon>Marchantiaceae</taxon>
        <taxon>Marchantia</taxon>
    </lineage>
</organism>